<dbReference type="EMBL" id="AWTV01000008">
    <property type="protein sequence ID" value="KIH90880.1"/>
    <property type="molecule type" value="Genomic_DNA"/>
</dbReference>
<dbReference type="HOGENOM" id="CLU_1210527_0_0_1"/>
<dbReference type="Gene3D" id="3.30.70.100">
    <property type="match status" value="1"/>
</dbReference>
<reference evidence="1 2" key="1">
    <citation type="journal article" date="2014" name="BMC Genomics">
        <title>Comparative genomics of the major fungal agents of human and animal Sporotrichosis: Sporothrix schenckii and Sporothrix brasiliensis.</title>
        <authorList>
            <person name="Teixeira M.M."/>
            <person name="de Almeida L.G."/>
            <person name="Kubitschek-Barreira P."/>
            <person name="Alves F.L."/>
            <person name="Kioshima E.S."/>
            <person name="Abadio A.K."/>
            <person name="Fernandes L."/>
            <person name="Derengowski L.S."/>
            <person name="Ferreira K.S."/>
            <person name="Souza R.C."/>
            <person name="Ruiz J.C."/>
            <person name="de Andrade N.C."/>
            <person name="Paes H.C."/>
            <person name="Nicola A.M."/>
            <person name="Albuquerque P."/>
            <person name="Gerber A.L."/>
            <person name="Martins V.P."/>
            <person name="Peconick L.D."/>
            <person name="Neto A.V."/>
            <person name="Chaucanez C.B."/>
            <person name="Silva P.A."/>
            <person name="Cunha O.L."/>
            <person name="de Oliveira F.F."/>
            <person name="dos Santos T.C."/>
            <person name="Barros A.L."/>
            <person name="Soares M.A."/>
            <person name="de Oliveira L.M."/>
            <person name="Marini M.M."/>
            <person name="Villalobos-Duno H."/>
            <person name="Cunha M.M."/>
            <person name="de Hoog S."/>
            <person name="da Silveira J.F."/>
            <person name="Henrissat B."/>
            <person name="Nino-Vega G.A."/>
            <person name="Cisalpino P.S."/>
            <person name="Mora-Montes H.M."/>
            <person name="Almeida S.R."/>
            <person name="Stajich J.E."/>
            <person name="Lopes-Bezerra L.M."/>
            <person name="Vasconcelos A.T."/>
            <person name="Felipe M.S."/>
        </authorList>
    </citation>
    <scope>NUCLEOTIDE SEQUENCE [LARGE SCALE GENOMIC DNA]</scope>
    <source>
        <strain evidence="1 2">5110</strain>
    </source>
</reference>
<evidence type="ECO:0000313" key="1">
    <source>
        <dbReference type="EMBL" id="KIH90880.1"/>
    </source>
</evidence>
<dbReference type="OrthoDB" id="5328688at2759"/>
<evidence type="ECO:0008006" key="3">
    <source>
        <dbReference type="Google" id="ProtNLM"/>
    </source>
</evidence>
<name>A0A0C2IVQ7_9PEZI</name>
<dbReference type="Proteomes" id="UP000031575">
    <property type="component" value="Unassembled WGS sequence"/>
</dbReference>
<dbReference type="RefSeq" id="XP_040618890.1">
    <property type="nucleotide sequence ID" value="XM_040759283.1"/>
</dbReference>
<dbReference type="VEuPathDB" id="FungiDB:SPBR_00964"/>
<dbReference type="AlphaFoldDB" id="A0A0C2IVQ7"/>
<gene>
    <name evidence="1" type="ORF">SPBR_00964</name>
</gene>
<comment type="caution">
    <text evidence="1">The sequence shown here is derived from an EMBL/GenBank/DDBJ whole genome shotgun (WGS) entry which is preliminary data.</text>
</comment>
<organism evidence="1 2">
    <name type="scientific">Sporothrix brasiliensis 5110</name>
    <dbReference type="NCBI Taxonomy" id="1398154"/>
    <lineage>
        <taxon>Eukaryota</taxon>
        <taxon>Fungi</taxon>
        <taxon>Dikarya</taxon>
        <taxon>Ascomycota</taxon>
        <taxon>Pezizomycotina</taxon>
        <taxon>Sordariomycetes</taxon>
        <taxon>Sordariomycetidae</taxon>
        <taxon>Ophiostomatales</taxon>
        <taxon>Ophiostomataceae</taxon>
        <taxon>Sporothrix</taxon>
    </lineage>
</organism>
<sequence>MGFTTQDDKLYLFAFVHFLPGKYNTWQGAYDELAKYVWAEEPTTETYYFGIPCDFADDVENTPLMFAFEVYDKRDSLYHVHFTSPTMQTTFIPVALPNMTTGFDLQHYARVGGFLDRPGDGRACGFMYDVKIKCTSVEARDRVAARLTALAPAIEAAVPTQDGGILTWVAFASQDVDTDTRLLIRFRDKAAFHAYTRLPAVLDFWAAGKEEDVDKMEQWGYVENGKGWLHR</sequence>
<protein>
    <recommendedName>
        <fullName evidence="3">ABM domain-containing protein</fullName>
    </recommendedName>
</protein>
<proteinExistence type="predicted"/>
<keyword evidence="2" id="KW-1185">Reference proteome</keyword>
<dbReference type="GeneID" id="63674204"/>
<evidence type="ECO:0000313" key="2">
    <source>
        <dbReference type="Proteomes" id="UP000031575"/>
    </source>
</evidence>
<accession>A0A0C2IVQ7</accession>